<protein>
    <submittedName>
        <fullName evidence="2">Theileria-specific hypothetical telomeric sfii-related protein, putative</fullName>
    </submittedName>
</protein>
<dbReference type="InterPro" id="IPR007480">
    <property type="entry name" value="DUF529"/>
</dbReference>
<dbReference type="VEuPathDB" id="PiroplasmaDB:TA17346"/>
<dbReference type="InterPro" id="IPR011695">
    <property type="entry name" value="Tash_PEST_motif"/>
</dbReference>
<dbReference type="KEGG" id="tan:TA17346"/>
<feature type="non-terminal residue" evidence="2">
    <location>
        <position position="1"/>
    </location>
</feature>
<dbReference type="Pfam" id="PF07708">
    <property type="entry name" value="Tash_PEST"/>
    <property type="match status" value="1"/>
</dbReference>
<feature type="compositionally biased region" description="Low complexity" evidence="1">
    <location>
        <begin position="59"/>
        <end position="90"/>
    </location>
</feature>
<accession>Q4UD59</accession>
<proteinExistence type="predicted"/>
<dbReference type="STRING" id="5874.Q4UD59"/>
<sequence>PTAPLRQPSNLGPGILGPAPGPLRDPSVLLQNLSHKHIRPSTPHSEKSEQQTKEPPTEVPTKTTKEATTQTQPTKEPQQTTQHTQQTSEPSGLEPETIPVEIGSDEDEEPPEPPKEPTEPSGPGDGDQPPDKPEEDEDEDGDEGEPEEPEDEEPPKDVKRCNIITLMKMNEEGDLVPMTEGDYEIVRDNEDAVKYTFTSTLEELHCDGEIVYKHISRNRRTSSLIYNRVRHHFLLKNDLGMYVCNYRKGVWSVFNHKFLNTIYIFTKDSEGNDMFLNSEHYTNDIGDKGSFKYIFKDGVKCTKIMYRNQLVWEKTDYTDNYPIYFYINLKYHFYILFSDHIYKYSKRGTEYHHFSGNLRRQKK</sequence>
<evidence type="ECO:0000256" key="1">
    <source>
        <dbReference type="SAM" id="MobiDB-lite"/>
    </source>
</evidence>
<dbReference type="RefSeq" id="XP_954715.1">
    <property type="nucleotide sequence ID" value="XM_949622.1"/>
</dbReference>
<evidence type="ECO:0000313" key="2">
    <source>
        <dbReference type="EMBL" id="CAI74980.1"/>
    </source>
</evidence>
<name>Q4UD59_THEAN</name>
<dbReference type="InParanoid" id="Q4UD59"/>
<dbReference type="AlphaFoldDB" id="Q4UD59"/>
<feature type="compositionally biased region" description="Acidic residues" evidence="1">
    <location>
        <begin position="133"/>
        <end position="154"/>
    </location>
</feature>
<feature type="compositionally biased region" description="Basic and acidic residues" evidence="1">
    <location>
        <begin position="44"/>
        <end position="56"/>
    </location>
</feature>
<gene>
    <name evidence="2" type="ORF">TA17346</name>
</gene>
<reference evidence="2" key="1">
    <citation type="journal article" date="2005" name="Science">
        <title>Genome of the host-cell transforming parasite Theileria annulata compared with T. parva.</title>
        <authorList>
            <person name="Pain A."/>
            <person name="Renauld H."/>
            <person name="Berriman M."/>
            <person name="Murphy L."/>
            <person name="Yeats C.A."/>
            <person name="Weir W."/>
            <person name="Kerhornou A."/>
            <person name="Aslett M."/>
            <person name="Bishop R."/>
            <person name="Bouchier C."/>
            <person name="Cochet M."/>
            <person name="Coulson R.M.R."/>
            <person name="Cronin A."/>
            <person name="de Villiers E.P."/>
            <person name="Fraser A."/>
            <person name="Fosker N."/>
            <person name="Gardner M."/>
            <person name="Goble A."/>
            <person name="Griffiths-Jones S."/>
            <person name="Harris D.E."/>
            <person name="Katzer F."/>
            <person name="Larke N."/>
            <person name="Lord A."/>
            <person name="Maser P."/>
            <person name="McKellar S."/>
            <person name="Mooney P."/>
            <person name="Morton F."/>
            <person name="Nene V."/>
            <person name="O'Neil S."/>
            <person name="Price C."/>
            <person name="Quail M.A."/>
            <person name="Rabbinowitsch E."/>
            <person name="Rawlings N.D."/>
            <person name="Rutter S."/>
            <person name="Saunders D."/>
            <person name="Seeger K."/>
            <person name="Shah T."/>
            <person name="Squares R."/>
            <person name="Squares S."/>
            <person name="Tivey A."/>
            <person name="Walker A.R."/>
            <person name="Woodward J."/>
            <person name="Dobbelaere D.A.E."/>
            <person name="Langsley G."/>
            <person name="Rajandream M.A."/>
            <person name="McKeever D."/>
            <person name="Shiels B."/>
            <person name="Tait A."/>
            <person name="Barrell B.G."/>
            <person name="Hall N."/>
        </authorList>
    </citation>
    <scope>NUCLEOTIDE SEQUENCE [LARGE SCALE GENOMIC DNA]</scope>
    <source>
        <strain evidence="2">Ankara isolate clone C9</strain>
    </source>
</reference>
<dbReference type="GeneID" id="3864550"/>
<organism evidence="2">
    <name type="scientific">Theileria annulata</name>
    <dbReference type="NCBI Taxonomy" id="5874"/>
    <lineage>
        <taxon>Eukaryota</taxon>
        <taxon>Sar</taxon>
        <taxon>Alveolata</taxon>
        <taxon>Apicomplexa</taxon>
        <taxon>Aconoidasida</taxon>
        <taxon>Piroplasmida</taxon>
        <taxon>Theileriidae</taxon>
        <taxon>Theileria</taxon>
    </lineage>
</organism>
<dbReference type="EMBL" id="CR940351">
    <property type="protein sequence ID" value="CAI74980.1"/>
    <property type="molecule type" value="Genomic_DNA"/>
</dbReference>
<feature type="region of interest" description="Disordered" evidence="1">
    <location>
        <begin position="1"/>
        <end position="159"/>
    </location>
</feature>
<dbReference type="Pfam" id="PF04385">
    <property type="entry name" value="FAINT"/>
    <property type="match status" value="1"/>
</dbReference>